<dbReference type="EMBL" id="JAIXMP010000001">
    <property type="protein sequence ID" value="KAI9278903.1"/>
    <property type="molecule type" value="Genomic_DNA"/>
</dbReference>
<organism evidence="1 2">
    <name type="scientific">Phascolomyces articulosus</name>
    <dbReference type="NCBI Taxonomy" id="60185"/>
    <lineage>
        <taxon>Eukaryota</taxon>
        <taxon>Fungi</taxon>
        <taxon>Fungi incertae sedis</taxon>
        <taxon>Mucoromycota</taxon>
        <taxon>Mucoromycotina</taxon>
        <taxon>Mucoromycetes</taxon>
        <taxon>Mucorales</taxon>
        <taxon>Lichtheimiaceae</taxon>
        <taxon>Phascolomyces</taxon>
    </lineage>
</organism>
<dbReference type="Proteomes" id="UP001209540">
    <property type="component" value="Unassembled WGS sequence"/>
</dbReference>
<sequence>MVLSTITGFLACFTKTSSTSIFSFKRSGILGVFNDLLLIGYSSRNMRRDMMTIYNMNSDNQSTNKIKYIYKLSKKELENIYSSNGVLVDIILVLSMSTKILNKNIYHSKKVSLENLEILQIICIINLIDKLSESLEYLPITNNYK</sequence>
<evidence type="ECO:0000313" key="1">
    <source>
        <dbReference type="EMBL" id="KAI9278903.1"/>
    </source>
</evidence>
<keyword evidence="2" id="KW-1185">Reference proteome</keyword>
<reference evidence="1" key="1">
    <citation type="journal article" date="2022" name="IScience">
        <title>Evolution of zygomycete secretomes and the origins of terrestrial fungal ecologies.</title>
        <authorList>
            <person name="Chang Y."/>
            <person name="Wang Y."/>
            <person name="Mondo S."/>
            <person name="Ahrendt S."/>
            <person name="Andreopoulos W."/>
            <person name="Barry K."/>
            <person name="Beard J."/>
            <person name="Benny G.L."/>
            <person name="Blankenship S."/>
            <person name="Bonito G."/>
            <person name="Cuomo C."/>
            <person name="Desiro A."/>
            <person name="Gervers K.A."/>
            <person name="Hundley H."/>
            <person name="Kuo A."/>
            <person name="LaButti K."/>
            <person name="Lang B.F."/>
            <person name="Lipzen A."/>
            <person name="O'Donnell K."/>
            <person name="Pangilinan J."/>
            <person name="Reynolds N."/>
            <person name="Sandor L."/>
            <person name="Smith M.E."/>
            <person name="Tsang A."/>
            <person name="Grigoriev I.V."/>
            <person name="Stajich J.E."/>
            <person name="Spatafora J.W."/>
        </authorList>
    </citation>
    <scope>NUCLEOTIDE SEQUENCE</scope>
    <source>
        <strain evidence="1">RSA 2281</strain>
    </source>
</reference>
<protein>
    <submittedName>
        <fullName evidence="1">Uncharacterized protein</fullName>
    </submittedName>
</protein>
<evidence type="ECO:0000313" key="2">
    <source>
        <dbReference type="Proteomes" id="UP001209540"/>
    </source>
</evidence>
<reference evidence="1" key="2">
    <citation type="submission" date="2023-02" db="EMBL/GenBank/DDBJ databases">
        <authorList>
            <consortium name="DOE Joint Genome Institute"/>
            <person name="Mondo S.J."/>
            <person name="Chang Y."/>
            <person name="Wang Y."/>
            <person name="Ahrendt S."/>
            <person name="Andreopoulos W."/>
            <person name="Barry K."/>
            <person name="Beard J."/>
            <person name="Benny G.L."/>
            <person name="Blankenship S."/>
            <person name="Bonito G."/>
            <person name="Cuomo C."/>
            <person name="Desiro A."/>
            <person name="Gervers K.A."/>
            <person name="Hundley H."/>
            <person name="Kuo A."/>
            <person name="LaButti K."/>
            <person name="Lang B.F."/>
            <person name="Lipzen A."/>
            <person name="O'Donnell K."/>
            <person name="Pangilinan J."/>
            <person name="Reynolds N."/>
            <person name="Sandor L."/>
            <person name="Smith M.W."/>
            <person name="Tsang A."/>
            <person name="Grigoriev I.V."/>
            <person name="Stajich J.E."/>
            <person name="Spatafora J.W."/>
        </authorList>
    </citation>
    <scope>NUCLEOTIDE SEQUENCE</scope>
    <source>
        <strain evidence="1">RSA 2281</strain>
    </source>
</reference>
<gene>
    <name evidence="1" type="ORF">BDA99DRAFT_531631</name>
</gene>
<dbReference type="AlphaFoldDB" id="A0AAD5KCR0"/>
<proteinExistence type="predicted"/>
<accession>A0AAD5KCR0</accession>
<name>A0AAD5KCR0_9FUNG</name>
<comment type="caution">
    <text evidence="1">The sequence shown here is derived from an EMBL/GenBank/DDBJ whole genome shotgun (WGS) entry which is preliminary data.</text>
</comment>